<dbReference type="SUPFAM" id="SSF54593">
    <property type="entry name" value="Glyoxalase/Bleomycin resistance protein/Dihydroxybiphenyl dioxygenase"/>
    <property type="match status" value="1"/>
</dbReference>
<organism evidence="2 3">
    <name type="scientific">Panacibacter microcysteis</name>
    <dbReference type="NCBI Taxonomy" id="2793269"/>
    <lineage>
        <taxon>Bacteria</taxon>
        <taxon>Pseudomonadati</taxon>
        <taxon>Bacteroidota</taxon>
        <taxon>Chitinophagia</taxon>
        <taxon>Chitinophagales</taxon>
        <taxon>Chitinophagaceae</taxon>
        <taxon>Panacibacter</taxon>
    </lineage>
</organism>
<dbReference type="PROSITE" id="PS51819">
    <property type="entry name" value="VOC"/>
    <property type="match status" value="1"/>
</dbReference>
<keyword evidence="3" id="KW-1185">Reference proteome</keyword>
<comment type="caution">
    <text evidence="2">The sequence shown here is derived from an EMBL/GenBank/DDBJ whole genome shotgun (WGS) entry which is preliminary data.</text>
</comment>
<name>A0A931EBG3_9BACT</name>
<evidence type="ECO:0000313" key="2">
    <source>
        <dbReference type="EMBL" id="MBG9377491.1"/>
    </source>
</evidence>
<gene>
    <name evidence="2" type="ORF">I5907_14700</name>
</gene>
<dbReference type="Pfam" id="PF00903">
    <property type="entry name" value="Glyoxalase"/>
    <property type="match status" value="1"/>
</dbReference>
<dbReference type="EMBL" id="JADWYR010000002">
    <property type="protein sequence ID" value="MBG9377491.1"/>
    <property type="molecule type" value="Genomic_DNA"/>
</dbReference>
<dbReference type="InterPro" id="IPR004360">
    <property type="entry name" value="Glyas_Fos-R_dOase_dom"/>
</dbReference>
<dbReference type="Gene3D" id="3.10.180.10">
    <property type="entry name" value="2,3-Dihydroxybiphenyl 1,2-Dioxygenase, domain 1"/>
    <property type="match status" value="1"/>
</dbReference>
<accession>A0A931EBG3</accession>
<dbReference type="InterPro" id="IPR029068">
    <property type="entry name" value="Glyas_Bleomycin-R_OHBP_Dase"/>
</dbReference>
<dbReference type="Proteomes" id="UP000628448">
    <property type="component" value="Unassembled WGS sequence"/>
</dbReference>
<evidence type="ECO:0000259" key="1">
    <source>
        <dbReference type="PROSITE" id="PS51819"/>
    </source>
</evidence>
<dbReference type="PANTHER" id="PTHR36437:SF2">
    <property type="entry name" value="GLYOXALASE_BLEOMYCIN RESISTANCE PROTEIN_DIOXYGENASE"/>
    <property type="match status" value="1"/>
</dbReference>
<dbReference type="AlphaFoldDB" id="A0A931EBG3"/>
<dbReference type="CDD" id="cd07263">
    <property type="entry name" value="VOC_like"/>
    <property type="match status" value="1"/>
</dbReference>
<evidence type="ECO:0000313" key="3">
    <source>
        <dbReference type="Proteomes" id="UP000628448"/>
    </source>
</evidence>
<sequence>MKIRLTSLLVDNQEKALQFYTTVLGFEKKIDMPMGEHRWLTVVSKEEPDTVELVLEPIAFEPAKVYQQALLAAGIPATAFYVEDIVAEAARLEAAGVEFSMMPTQMGTVKIAVFKDTCGNNIQIYQVL</sequence>
<proteinExistence type="predicted"/>
<reference evidence="2" key="1">
    <citation type="submission" date="2020-11" db="EMBL/GenBank/DDBJ databases">
        <title>Bacterial whole genome sequence for Panacibacter sp. DH6.</title>
        <authorList>
            <person name="Le V."/>
            <person name="Ko S."/>
            <person name="Ahn C.-Y."/>
            <person name="Oh H.-M."/>
        </authorList>
    </citation>
    <scope>NUCLEOTIDE SEQUENCE</scope>
    <source>
        <strain evidence="2">DH6</strain>
    </source>
</reference>
<feature type="domain" description="VOC" evidence="1">
    <location>
        <begin position="2"/>
        <end position="127"/>
    </location>
</feature>
<dbReference type="PANTHER" id="PTHR36437">
    <property type="entry name" value="GLYOXALASE/BLEOMYCIN RESISTANCE PROTEIN/DIOXYGENASE"/>
    <property type="match status" value="1"/>
</dbReference>
<protein>
    <submittedName>
        <fullName evidence="2">VOC family protein</fullName>
    </submittedName>
</protein>
<dbReference type="RefSeq" id="WP_196991572.1">
    <property type="nucleotide sequence ID" value="NZ_JADWYR010000002.1"/>
</dbReference>
<dbReference type="InterPro" id="IPR037523">
    <property type="entry name" value="VOC_core"/>
</dbReference>